<evidence type="ECO:0000313" key="9">
    <source>
        <dbReference type="Proteomes" id="UP000078316"/>
    </source>
</evidence>
<comment type="caution">
    <text evidence="8">The sequence shown here is derived from an EMBL/GenBank/DDBJ whole genome shotgun (WGS) entry which is preliminary data.</text>
</comment>
<dbReference type="Pfam" id="PF04444">
    <property type="entry name" value="Dioxygenase_N"/>
    <property type="match status" value="1"/>
</dbReference>
<evidence type="ECO:0000313" key="8">
    <source>
        <dbReference type="EMBL" id="OAS27812.1"/>
    </source>
</evidence>
<keyword evidence="6" id="KW-0408">Iron</keyword>
<dbReference type="PANTHER" id="PTHR33711:SF7">
    <property type="entry name" value="INTRADIOL RING-CLEAVAGE DIOXYGENASES DOMAIN-CONTAINING PROTEIN-RELATED"/>
    <property type="match status" value="1"/>
</dbReference>
<accession>A0A179SJZ5</accession>
<dbReference type="Gene3D" id="2.60.130.10">
    <property type="entry name" value="Aromatic compound dioxygenase"/>
    <property type="match status" value="1"/>
</dbReference>
<keyword evidence="4 8" id="KW-0223">Dioxygenase</keyword>
<dbReference type="CDD" id="cd03461">
    <property type="entry name" value="1_2-HQD"/>
    <property type="match status" value="1"/>
</dbReference>
<dbReference type="RefSeq" id="WP_064503705.1">
    <property type="nucleotide sequence ID" value="NZ_LWHQ01000001.1"/>
</dbReference>
<dbReference type="Pfam" id="PF00775">
    <property type="entry name" value="Dioxygenase_C"/>
    <property type="match status" value="1"/>
</dbReference>
<comment type="similarity">
    <text evidence="2">Belongs to the intradiol ring-cleavage dioxygenase family.</text>
</comment>
<protein>
    <submittedName>
        <fullName evidence="8">Hydroxyquinol 1,2-dioxygenase</fullName>
    </submittedName>
</protein>
<dbReference type="GO" id="GO:0009712">
    <property type="term" value="P:catechol-containing compound metabolic process"/>
    <property type="evidence" value="ECO:0007669"/>
    <property type="project" value="InterPro"/>
</dbReference>
<evidence type="ECO:0000259" key="7">
    <source>
        <dbReference type="PROSITE" id="PS00083"/>
    </source>
</evidence>
<comment type="cofactor">
    <cofactor evidence="1">
        <name>Fe(3+)</name>
        <dbReference type="ChEBI" id="CHEBI:29034"/>
    </cofactor>
</comment>
<dbReference type="GO" id="GO:0018576">
    <property type="term" value="F:catechol 1,2-dioxygenase activity"/>
    <property type="evidence" value="ECO:0007669"/>
    <property type="project" value="InterPro"/>
</dbReference>
<dbReference type="InterPro" id="IPR007535">
    <property type="entry name" value="Catechol_dOase_N"/>
</dbReference>
<proteinExistence type="inferred from homology"/>
<feature type="domain" description="Intradiol ring-cleavage dioxygenases" evidence="7">
    <location>
        <begin position="129"/>
        <end position="157"/>
    </location>
</feature>
<dbReference type="Proteomes" id="UP000078316">
    <property type="component" value="Unassembled WGS sequence"/>
</dbReference>
<dbReference type="PROSITE" id="PS00083">
    <property type="entry name" value="INTRADIOL_DIOXYGENAS"/>
    <property type="match status" value="1"/>
</dbReference>
<dbReference type="STRING" id="427683.A5481_00350"/>
<evidence type="ECO:0000256" key="6">
    <source>
        <dbReference type="ARBA" id="ARBA00023004"/>
    </source>
</evidence>
<evidence type="ECO:0000256" key="4">
    <source>
        <dbReference type="ARBA" id="ARBA00022964"/>
    </source>
</evidence>
<dbReference type="AlphaFoldDB" id="A0A179SJZ5"/>
<dbReference type="GO" id="GO:0008199">
    <property type="term" value="F:ferric iron binding"/>
    <property type="evidence" value="ECO:0007669"/>
    <property type="project" value="InterPro"/>
</dbReference>
<reference evidence="8 9" key="1">
    <citation type="submission" date="2016-04" db="EMBL/GenBank/DDBJ databases">
        <authorList>
            <person name="Evans L.H."/>
            <person name="Alamgir A."/>
            <person name="Owens N."/>
            <person name="Weber N.D."/>
            <person name="Virtaneva K."/>
            <person name="Barbian K."/>
            <person name="Babar A."/>
            <person name="Rosenke K."/>
        </authorList>
    </citation>
    <scope>NUCLEOTIDE SEQUENCE [LARGE SCALE GENOMIC DNA]</scope>
    <source>
        <strain evidence="8 9">PMB02</strain>
    </source>
</reference>
<dbReference type="SUPFAM" id="SSF49482">
    <property type="entry name" value="Aromatic compound dioxygenase"/>
    <property type="match status" value="1"/>
</dbReference>
<dbReference type="InterPro" id="IPR000627">
    <property type="entry name" value="Intradiol_dOase_C"/>
</dbReference>
<gene>
    <name evidence="8" type="ORF">A5481_00350</name>
</gene>
<sequence length="293" mass="31703">MRDFDEHTITRAVVERLADTPDPRLKAILTSLVRHLHDFVRDVDLSFEEWQAGIAFLTRTGQACDRHRQEFILLSDTLGVSMLVDALAHRLREGATETTVLGPFYVADAPERPSGSDIAGPLEGTPLLVTGSVVSAGGAPLAGATVDVWHADEDGAYDVQQLDALGGLAGRARFRTDAEGRFHFWTIMPAWYPIPDDGPVGAMLKATGRHPNRPAHVHFMVAAEGHETLITHVFSADSPWLDSDAVFGVKTSLVADFVAHPAGTAPDGRAMDRPYRHLAYDFGLEPAPARAAG</sequence>
<dbReference type="PANTHER" id="PTHR33711">
    <property type="entry name" value="DIOXYGENASE, PUTATIVE (AFU_ORTHOLOGUE AFUA_2G02910)-RELATED"/>
    <property type="match status" value="1"/>
</dbReference>
<organism evidence="8 9">
    <name type="scientific">Methylobacterium platani</name>
    <dbReference type="NCBI Taxonomy" id="427683"/>
    <lineage>
        <taxon>Bacteria</taxon>
        <taxon>Pseudomonadati</taxon>
        <taxon>Pseudomonadota</taxon>
        <taxon>Alphaproteobacteria</taxon>
        <taxon>Hyphomicrobiales</taxon>
        <taxon>Methylobacteriaceae</taxon>
        <taxon>Methylobacterium</taxon>
    </lineage>
</organism>
<evidence type="ECO:0000256" key="3">
    <source>
        <dbReference type="ARBA" id="ARBA00022723"/>
    </source>
</evidence>
<dbReference type="OrthoDB" id="9800887at2"/>
<dbReference type="InterPro" id="IPR050770">
    <property type="entry name" value="Intradiol_RC_Dioxygenase"/>
</dbReference>
<evidence type="ECO:0000256" key="5">
    <source>
        <dbReference type="ARBA" id="ARBA00023002"/>
    </source>
</evidence>
<dbReference type="InterPro" id="IPR039390">
    <property type="entry name" value="1_2-HQD/HQD"/>
</dbReference>
<name>A0A179SJZ5_9HYPH</name>
<keyword evidence="3" id="KW-0479">Metal-binding</keyword>
<evidence type="ECO:0000256" key="1">
    <source>
        <dbReference type="ARBA" id="ARBA00001965"/>
    </source>
</evidence>
<keyword evidence="5" id="KW-0560">Oxidoreductase</keyword>
<evidence type="ECO:0000256" key="2">
    <source>
        <dbReference type="ARBA" id="ARBA00007825"/>
    </source>
</evidence>
<dbReference type="InterPro" id="IPR015889">
    <property type="entry name" value="Intradiol_dOase_core"/>
</dbReference>
<dbReference type="EMBL" id="LWHQ01000001">
    <property type="protein sequence ID" value="OAS27812.1"/>
    <property type="molecule type" value="Genomic_DNA"/>
</dbReference>